<keyword evidence="1" id="KW-0808">Transferase</keyword>
<evidence type="ECO:0000313" key="2">
    <source>
        <dbReference type="Proteomes" id="UP000198598"/>
    </source>
</evidence>
<evidence type="ECO:0000313" key="1">
    <source>
        <dbReference type="EMBL" id="SFD65409.1"/>
    </source>
</evidence>
<organism evidence="1 2">
    <name type="scientific">Spirosoma endophyticum</name>
    <dbReference type="NCBI Taxonomy" id="662367"/>
    <lineage>
        <taxon>Bacteria</taxon>
        <taxon>Pseudomonadati</taxon>
        <taxon>Bacteroidota</taxon>
        <taxon>Cytophagia</taxon>
        <taxon>Cytophagales</taxon>
        <taxon>Cytophagaceae</taxon>
        <taxon>Spirosoma</taxon>
    </lineage>
</organism>
<keyword evidence="2" id="KW-1185">Reference proteome</keyword>
<name>A0A1I1U3R8_9BACT</name>
<accession>A0A1I1U3R8</accession>
<dbReference type="RefSeq" id="WP_093828309.1">
    <property type="nucleotide sequence ID" value="NZ_FOLQ01000006.1"/>
</dbReference>
<dbReference type="Proteomes" id="UP000198598">
    <property type="component" value="Unassembled WGS sequence"/>
</dbReference>
<sequence>MTIQNLRDRNLILFECISGSRAYGTDLPTSDTDIRGVFLLPQADLYGLNYVEQVNDDKNDVVFYELRRFVELLSKNNPNILELLCAPADCILQKHPLFDLLKPTDFLSKLCKDTFAGYAVSQIKKARGLNKKILNPLPKERKSLLNFCYVLEGSASSAGSKPVLDWLAAHGWKQENCGLASVPHARDVYALFYDETATLGFQGIISGKESTEVSLSSIPKNATLLAYLSVNHDGYSSYCKDYREYWDWVEKRNDARYQNTLNHGKNYDAKNMMHTFRLLDMATEILETGQVIVRRPNHAELLNIRSGAFAYDDLIKQAEEKVARIEAAAIISPLPDRPDLVQIERVLVDLRIALYNWPDVSQNLDLL</sequence>
<dbReference type="EMBL" id="FOLQ01000006">
    <property type="protein sequence ID" value="SFD65409.1"/>
    <property type="molecule type" value="Genomic_DNA"/>
</dbReference>
<dbReference type="OrthoDB" id="243791at2"/>
<dbReference type="AlphaFoldDB" id="A0A1I1U3R8"/>
<dbReference type="GO" id="GO:0016740">
    <property type="term" value="F:transferase activity"/>
    <property type="evidence" value="ECO:0007669"/>
    <property type="project" value="UniProtKB-KW"/>
</dbReference>
<dbReference type="STRING" id="662367.SAMN05216167_106113"/>
<dbReference type="InterPro" id="IPR018775">
    <property type="entry name" value="RlaP"/>
</dbReference>
<dbReference type="Pfam" id="PF10127">
    <property type="entry name" value="RlaP"/>
    <property type="match status" value="1"/>
</dbReference>
<protein>
    <submittedName>
        <fullName evidence="1">Predicted nucleotidyltransferase</fullName>
    </submittedName>
</protein>
<dbReference type="PANTHER" id="PTHR34817">
    <property type="entry name" value="NUCLEOTIDYLTRANSFERASE"/>
    <property type="match status" value="1"/>
</dbReference>
<dbReference type="PANTHER" id="PTHR34817:SF1">
    <property type="entry name" value="NUCLEOTIDYLTRANSFERASE"/>
    <property type="match status" value="1"/>
</dbReference>
<reference evidence="1 2" key="1">
    <citation type="submission" date="2016-10" db="EMBL/GenBank/DDBJ databases">
        <authorList>
            <person name="de Groot N.N."/>
        </authorList>
    </citation>
    <scope>NUCLEOTIDE SEQUENCE [LARGE SCALE GENOMIC DNA]</scope>
    <source>
        <strain evidence="1 2">DSM 26130</strain>
    </source>
</reference>
<gene>
    <name evidence="1" type="ORF">SAMN05216167_106113</name>
</gene>
<proteinExistence type="predicted"/>